<protein>
    <submittedName>
        <fullName evidence="1">Uncharacterized protein</fullName>
    </submittedName>
</protein>
<keyword evidence="2" id="KW-1185">Reference proteome</keyword>
<reference evidence="1 2" key="2">
    <citation type="journal article" date="2022" name="Mol. Ecol. Resour.">
        <title>The genomes of chicory, endive, great burdock and yacon provide insights into Asteraceae paleo-polyploidization history and plant inulin production.</title>
        <authorList>
            <person name="Fan W."/>
            <person name="Wang S."/>
            <person name="Wang H."/>
            <person name="Wang A."/>
            <person name="Jiang F."/>
            <person name="Liu H."/>
            <person name="Zhao H."/>
            <person name="Xu D."/>
            <person name="Zhang Y."/>
        </authorList>
    </citation>
    <scope>NUCLEOTIDE SEQUENCE [LARGE SCALE GENOMIC DNA]</scope>
    <source>
        <strain evidence="2">cv. Punajuju</strain>
        <tissue evidence="1">Leaves</tissue>
    </source>
</reference>
<proteinExistence type="predicted"/>
<reference evidence="2" key="1">
    <citation type="journal article" date="2022" name="Mol. Ecol. Resour.">
        <title>The genomes of chicory, endive, great burdock and yacon provide insights into Asteraceae palaeo-polyploidization history and plant inulin production.</title>
        <authorList>
            <person name="Fan W."/>
            <person name="Wang S."/>
            <person name="Wang H."/>
            <person name="Wang A."/>
            <person name="Jiang F."/>
            <person name="Liu H."/>
            <person name="Zhao H."/>
            <person name="Xu D."/>
            <person name="Zhang Y."/>
        </authorList>
    </citation>
    <scope>NUCLEOTIDE SEQUENCE [LARGE SCALE GENOMIC DNA]</scope>
    <source>
        <strain evidence="2">cv. Punajuju</strain>
    </source>
</reference>
<dbReference type="Proteomes" id="UP001055811">
    <property type="component" value="Linkage Group LG02"/>
</dbReference>
<evidence type="ECO:0000313" key="1">
    <source>
        <dbReference type="EMBL" id="KAI3781218.1"/>
    </source>
</evidence>
<organism evidence="1 2">
    <name type="scientific">Cichorium intybus</name>
    <name type="common">Chicory</name>
    <dbReference type="NCBI Taxonomy" id="13427"/>
    <lineage>
        <taxon>Eukaryota</taxon>
        <taxon>Viridiplantae</taxon>
        <taxon>Streptophyta</taxon>
        <taxon>Embryophyta</taxon>
        <taxon>Tracheophyta</taxon>
        <taxon>Spermatophyta</taxon>
        <taxon>Magnoliopsida</taxon>
        <taxon>eudicotyledons</taxon>
        <taxon>Gunneridae</taxon>
        <taxon>Pentapetalae</taxon>
        <taxon>asterids</taxon>
        <taxon>campanulids</taxon>
        <taxon>Asterales</taxon>
        <taxon>Asteraceae</taxon>
        <taxon>Cichorioideae</taxon>
        <taxon>Cichorieae</taxon>
        <taxon>Cichoriinae</taxon>
        <taxon>Cichorium</taxon>
    </lineage>
</organism>
<name>A0ACB9GDS7_CICIN</name>
<evidence type="ECO:0000313" key="2">
    <source>
        <dbReference type="Proteomes" id="UP001055811"/>
    </source>
</evidence>
<sequence>MEYACSSRHKTPHVPRNTHSLRPHPRFFSFIPPGPLAKKRCFVSLILRISTVHQSHFNTNNTPLSASFPSSIYIYIYIHPPLNLHNIITLKSLFLFCFFCLLFL</sequence>
<dbReference type="EMBL" id="CM042010">
    <property type="protein sequence ID" value="KAI3781218.1"/>
    <property type="molecule type" value="Genomic_DNA"/>
</dbReference>
<accession>A0ACB9GDS7</accession>
<gene>
    <name evidence="1" type="ORF">L2E82_11227</name>
</gene>
<comment type="caution">
    <text evidence="1">The sequence shown here is derived from an EMBL/GenBank/DDBJ whole genome shotgun (WGS) entry which is preliminary data.</text>
</comment>